<feature type="compositionally biased region" description="Basic and acidic residues" evidence="2">
    <location>
        <begin position="1"/>
        <end position="10"/>
    </location>
</feature>
<evidence type="ECO:0000313" key="3">
    <source>
        <dbReference type="EMBL" id="KAJ8791883.1"/>
    </source>
</evidence>
<proteinExistence type="inferred from homology"/>
<dbReference type="AlphaFoldDB" id="A0AB34HHY3"/>
<keyword evidence="4" id="KW-1185">Reference proteome</keyword>
<evidence type="ECO:0000256" key="1">
    <source>
        <dbReference type="ARBA" id="ARBA00038349"/>
    </source>
</evidence>
<reference evidence="3 4" key="1">
    <citation type="submission" date="2022-11" db="EMBL/GenBank/DDBJ databases">
        <title>Whole genome sequence of Eschrichtius robustus ER-17-0199.</title>
        <authorList>
            <person name="Bruniche-Olsen A."/>
            <person name="Black A.N."/>
            <person name="Fields C.J."/>
            <person name="Walden K."/>
            <person name="Dewoody J.A."/>
        </authorList>
    </citation>
    <scope>NUCLEOTIDE SEQUENCE [LARGE SCALE GENOMIC DNA]</scope>
    <source>
        <strain evidence="3">ER-17-0199</strain>
        <tissue evidence="3">Blubber</tissue>
    </source>
</reference>
<sequence length="376" mass="39010">MNKSSSDLEKVSQGSAESLSPSFRGVHVSFTTGSTDSLASDSRTCSDGGGPCCHLLMLVNGAEARTSAPEDMVIHLAPSCLWSTPSPSSEPTHSPTSSGKELFSPVPFPSGSTEDVSPGGPLQPPPLPQKKLVSRAASSPDGVFWTQGSPKPSTAGPKLNLSHSETNVCVHDESHFSYSSGPGSRHQHIFSASEPLEKTFKDSGPWGPAPGLAGSQSLQGKGVSSAAASQLSVSSQASAGSAQLQLHSLLSSIGSKEGTYTKLGGLYAQSLVRLVARCEDLFMGSQKKGLHFSENNWSLFKLACNKPCCDSGDAIYYCATCSEDPGSTYAVKVGASAAGSHLLGLTLVPPFVGLAPCSREEVKPAPVAQLHEYEEG</sequence>
<feature type="region of interest" description="Disordered" evidence="2">
    <location>
        <begin position="199"/>
        <end position="219"/>
    </location>
</feature>
<name>A0AB34HHY3_ESCRO</name>
<gene>
    <name evidence="3" type="ORF">J1605_020259</name>
</gene>
<dbReference type="Proteomes" id="UP001159641">
    <property type="component" value="Unassembled WGS sequence"/>
</dbReference>
<dbReference type="PANTHER" id="PTHR22972">
    <property type="entry name" value="SERINE/THREONINE PROTEIN KINASE"/>
    <property type="match status" value="1"/>
</dbReference>
<feature type="region of interest" description="Disordered" evidence="2">
    <location>
        <begin position="83"/>
        <end position="160"/>
    </location>
</feature>
<comment type="caution">
    <text evidence="3">The sequence shown here is derived from an EMBL/GenBank/DDBJ whole genome shotgun (WGS) entry which is preliminary data.</text>
</comment>
<dbReference type="GO" id="GO:0004672">
    <property type="term" value="F:protein kinase activity"/>
    <property type="evidence" value="ECO:0007669"/>
    <property type="project" value="TreeGrafter"/>
</dbReference>
<accession>A0AB34HHY3</accession>
<comment type="similarity">
    <text evidence="1">Belongs to the protein kinase superfamily.</text>
</comment>
<feature type="region of interest" description="Disordered" evidence="2">
    <location>
        <begin position="1"/>
        <end position="44"/>
    </location>
</feature>
<dbReference type="PANTHER" id="PTHR22972:SF3">
    <property type="entry name" value="INACTIVE TYROSINE-PROTEIN KINASE PRAG1"/>
    <property type="match status" value="1"/>
</dbReference>
<dbReference type="EMBL" id="JAIQCJ010001185">
    <property type="protein sequence ID" value="KAJ8791883.1"/>
    <property type="molecule type" value="Genomic_DNA"/>
</dbReference>
<evidence type="ECO:0008006" key="5">
    <source>
        <dbReference type="Google" id="ProtNLM"/>
    </source>
</evidence>
<feature type="compositionally biased region" description="Low complexity" evidence="2">
    <location>
        <begin position="83"/>
        <end position="98"/>
    </location>
</feature>
<feature type="compositionally biased region" description="Polar residues" evidence="2">
    <location>
        <begin position="12"/>
        <end position="21"/>
    </location>
</feature>
<evidence type="ECO:0000313" key="4">
    <source>
        <dbReference type="Proteomes" id="UP001159641"/>
    </source>
</evidence>
<dbReference type="InterPro" id="IPR051511">
    <property type="entry name" value="MitoQC_Scaffold_Kinases"/>
</dbReference>
<protein>
    <recommendedName>
        <fullName evidence="5">Tyrosine-protein kinase SgK223</fullName>
    </recommendedName>
</protein>
<organism evidence="3 4">
    <name type="scientific">Eschrichtius robustus</name>
    <name type="common">California gray whale</name>
    <name type="synonym">Eschrichtius gibbosus</name>
    <dbReference type="NCBI Taxonomy" id="9764"/>
    <lineage>
        <taxon>Eukaryota</taxon>
        <taxon>Metazoa</taxon>
        <taxon>Chordata</taxon>
        <taxon>Craniata</taxon>
        <taxon>Vertebrata</taxon>
        <taxon>Euteleostomi</taxon>
        <taxon>Mammalia</taxon>
        <taxon>Eutheria</taxon>
        <taxon>Laurasiatheria</taxon>
        <taxon>Artiodactyla</taxon>
        <taxon>Whippomorpha</taxon>
        <taxon>Cetacea</taxon>
        <taxon>Mysticeti</taxon>
        <taxon>Eschrichtiidae</taxon>
        <taxon>Eschrichtius</taxon>
    </lineage>
</organism>
<feature type="compositionally biased region" description="Polar residues" evidence="2">
    <location>
        <begin position="29"/>
        <end position="44"/>
    </location>
</feature>
<evidence type="ECO:0000256" key="2">
    <source>
        <dbReference type="SAM" id="MobiDB-lite"/>
    </source>
</evidence>